<organism evidence="5 6">
    <name type="scientific">Anaerosphaera aminiphila DSM 21120</name>
    <dbReference type="NCBI Taxonomy" id="1120995"/>
    <lineage>
        <taxon>Bacteria</taxon>
        <taxon>Bacillati</taxon>
        <taxon>Bacillota</taxon>
        <taxon>Tissierellia</taxon>
        <taxon>Tissierellales</taxon>
        <taxon>Peptoniphilaceae</taxon>
        <taxon>Anaerosphaera</taxon>
    </lineage>
</organism>
<evidence type="ECO:0000313" key="6">
    <source>
        <dbReference type="Proteomes" id="UP000184032"/>
    </source>
</evidence>
<dbReference type="GO" id="GO:0003700">
    <property type="term" value="F:DNA-binding transcription factor activity"/>
    <property type="evidence" value="ECO:0007669"/>
    <property type="project" value="InterPro"/>
</dbReference>
<feature type="domain" description="HTH gntR-type" evidence="4">
    <location>
        <begin position="6"/>
        <end position="73"/>
    </location>
</feature>
<sequence>MLIKPKSYKDIAYEKIKENIITGNYKPNEVLNERDLSESFGISRTPIREAFQQLSYEGWIINEPYKKNVVREFTLDYIIQTQKVRSSLEILAVMECIDKLDDSDIEKLEKIVENQKKIIIEDNFNKYIQLDRKFHEYLYYLSGNTVLVKISKNLNDVIRYFGLIALNYPKRQERTINEHNAIIKALKNRDADGARKAMGQHMTNTLNAIEYNYKK</sequence>
<evidence type="ECO:0000256" key="3">
    <source>
        <dbReference type="ARBA" id="ARBA00023163"/>
    </source>
</evidence>
<dbReference type="SMART" id="SM00895">
    <property type="entry name" value="FCD"/>
    <property type="match status" value="1"/>
</dbReference>
<dbReference type="InterPro" id="IPR011711">
    <property type="entry name" value="GntR_C"/>
</dbReference>
<evidence type="ECO:0000256" key="2">
    <source>
        <dbReference type="ARBA" id="ARBA00023125"/>
    </source>
</evidence>
<proteinExistence type="predicted"/>
<keyword evidence="1" id="KW-0805">Transcription regulation</keyword>
<dbReference type="InterPro" id="IPR036390">
    <property type="entry name" value="WH_DNA-bd_sf"/>
</dbReference>
<dbReference type="PRINTS" id="PR00035">
    <property type="entry name" value="HTHGNTR"/>
</dbReference>
<evidence type="ECO:0000256" key="1">
    <source>
        <dbReference type="ARBA" id="ARBA00023015"/>
    </source>
</evidence>
<dbReference type="GO" id="GO:0003677">
    <property type="term" value="F:DNA binding"/>
    <property type="evidence" value="ECO:0007669"/>
    <property type="project" value="UniProtKB-KW"/>
</dbReference>
<keyword evidence="3" id="KW-0804">Transcription</keyword>
<gene>
    <name evidence="5" type="ORF">SAMN02745245_00814</name>
</gene>
<dbReference type="PROSITE" id="PS50949">
    <property type="entry name" value="HTH_GNTR"/>
    <property type="match status" value="1"/>
</dbReference>
<dbReference type="SUPFAM" id="SSF46785">
    <property type="entry name" value="Winged helix' DNA-binding domain"/>
    <property type="match status" value="1"/>
</dbReference>
<dbReference type="Gene3D" id="1.20.120.530">
    <property type="entry name" value="GntR ligand-binding domain-like"/>
    <property type="match status" value="1"/>
</dbReference>
<dbReference type="SMART" id="SM00345">
    <property type="entry name" value="HTH_GNTR"/>
    <property type="match status" value="1"/>
</dbReference>
<evidence type="ECO:0000313" key="5">
    <source>
        <dbReference type="EMBL" id="SHH21150.1"/>
    </source>
</evidence>
<dbReference type="PANTHER" id="PTHR43537">
    <property type="entry name" value="TRANSCRIPTIONAL REGULATOR, GNTR FAMILY"/>
    <property type="match status" value="1"/>
</dbReference>
<dbReference type="EMBL" id="FQXI01000004">
    <property type="protein sequence ID" value="SHH21150.1"/>
    <property type="molecule type" value="Genomic_DNA"/>
</dbReference>
<accession>A0A1M5R534</accession>
<dbReference type="OrthoDB" id="9781630at2"/>
<keyword evidence="6" id="KW-1185">Reference proteome</keyword>
<dbReference type="RefSeq" id="WP_073184001.1">
    <property type="nucleotide sequence ID" value="NZ_FQXI01000004.1"/>
</dbReference>
<dbReference type="AlphaFoldDB" id="A0A1M5R534"/>
<dbReference type="InterPro" id="IPR000524">
    <property type="entry name" value="Tscrpt_reg_HTH_GntR"/>
</dbReference>
<dbReference type="InterPro" id="IPR036388">
    <property type="entry name" value="WH-like_DNA-bd_sf"/>
</dbReference>
<dbReference type="Proteomes" id="UP000184032">
    <property type="component" value="Unassembled WGS sequence"/>
</dbReference>
<name>A0A1M5R534_9FIRM</name>
<protein>
    <submittedName>
        <fullName evidence="5">DNA-binding transcriptional regulator, GntR family</fullName>
    </submittedName>
</protein>
<evidence type="ECO:0000259" key="4">
    <source>
        <dbReference type="PROSITE" id="PS50949"/>
    </source>
</evidence>
<dbReference type="CDD" id="cd07377">
    <property type="entry name" value="WHTH_GntR"/>
    <property type="match status" value="1"/>
</dbReference>
<dbReference type="PANTHER" id="PTHR43537:SF45">
    <property type="entry name" value="GNTR FAMILY REGULATORY PROTEIN"/>
    <property type="match status" value="1"/>
</dbReference>
<dbReference type="STRING" id="1120995.SAMN02745245_00814"/>
<keyword evidence="2 5" id="KW-0238">DNA-binding</keyword>
<dbReference type="Pfam" id="PF07729">
    <property type="entry name" value="FCD"/>
    <property type="match status" value="1"/>
</dbReference>
<dbReference type="SUPFAM" id="SSF48008">
    <property type="entry name" value="GntR ligand-binding domain-like"/>
    <property type="match status" value="1"/>
</dbReference>
<reference evidence="5 6" key="1">
    <citation type="submission" date="2016-11" db="EMBL/GenBank/DDBJ databases">
        <authorList>
            <person name="Jaros S."/>
            <person name="Januszkiewicz K."/>
            <person name="Wedrychowicz H."/>
        </authorList>
    </citation>
    <scope>NUCLEOTIDE SEQUENCE [LARGE SCALE GENOMIC DNA]</scope>
    <source>
        <strain evidence="5 6">DSM 21120</strain>
    </source>
</reference>
<dbReference type="InterPro" id="IPR008920">
    <property type="entry name" value="TF_FadR/GntR_C"/>
</dbReference>
<dbReference type="Pfam" id="PF00392">
    <property type="entry name" value="GntR"/>
    <property type="match status" value="1"/>
</dbReference>
<dbReference type="Gene3D" id="1.10.10.10">
    <property type="entry name" value="Winged helix-like DNA-binding domain superfamily/Winged helix DNA-binding domain"/>
    <property type="match status" value="1"/>
</dbReference>